<evidence type="ECO:0000256" key="2">
    <source>
        <dbReference type="SAM" id="SignalP"/>
    </source>
</evidence>
<name>A0A5C7FCS5_9BACT</name>
<gene>
    <name evidence="4" type="ORF">FUA23_14420</name>
</gene>
<dbReference type="InterPro" id="IPR005532">
    <property type="entry name" value="SUMF_dom"/>
</dbReference>
<sequence>MNYWKKMLPLLCMVAILASCGKNDRSSTTGWKMNDTKWGGFETKPDYEGQETPPNMVLIPGGNFVMGFTEEDVPYDWDNIPRRVTVSTFYMDQTEMSNEDYLFYLDWTYLSYGESYREVYLKALPDTLVWRDELSANEPYVQNYLRHPATAKHPVVGVNWRQAREFARWRTDRVNEAILIDKGILNPSPDAKDDQVFVTDSYFAGQYDGTPRKQLKDLRTGGERPVKLEDGILQPEFRLPTEAEWEYAALALPGLQANEKDENYTDRRIYPWSGTSVRYQRHDKYQGQMYANFKRRGGDYMGIAGKPNDGSSITTPVLENYPNDFGLYNMAGNVNEWVEDLYRPLTTTDLSDVENHELNPFRGNKFQDVARDPVDGTVLPKDSLGRLQYEYVTDEEAAERDNYKVGRPYDYLDGDEQSLASYQTNKYTLISNSARVYKGGSWADRAYWLSPGTRRFMEEEKSSRTVGFRCAMISMGGDNAGGRPDARGDENRFGTSPKKRRRSRR</sequence>
<reference evidence="4 5" key="1">
    <citation type="submission" date="2019-08" db="EMBL/GenBank/DDBJ databases">
        <title>Lewinella sp. strain SSH13 Genome sequencing and assembly.</title>
        <authorList>
            <person name="Kim I."/>
        </authorList>
    </citation>
    <scope>NUCLEOTIDE SEQUENCE [LARGE SCALE GENOMIC DNA]</scope>
    <source>
        <strain evidence="4 5">SSH13</strain>
    </source>
</reference>
<feature type="chain" id="PRO_5022667746" evidence="2">
    <location>
        <begin position="22"/>
        <end position="505"/>
    </location>
</feature>
<dbReference type="PROSITE" id="PS51257">
    <property type="entry name" value="PROKAR_LIPOPROTEIN"/>
    <property type="match status" value="1"/>
</dbReference>
<dbReference type="Pfam" id="PF03781">
    <property type="entry name" value="FGE-sulfatase"/>
    <property type="match status" value="1"/>
</dbReference>
<organism evidence="4 5">
    <name type="scientific">Neolewinella aurantiaca</name>
    <dbReference type="NCBI Taxonomy" id="2602767"/>
    <lineage>
        <taxon>Bacteria</taxon>
        <taxon>Pseudomonadati</taxon>
        <taxon>Bacteroidota</taxon>
        <taxon>Saprospiria</taxon>
        <taxon>Saprospirales</taxon>
        <taxon>Lewinellaceae</taxon>
        <taxon>Neolewinella</taxon>
    </lineage>
</organism>
<dbReference type="AlphaFoldDB" id="A0A5C7FCS5"/>
<accession>A0A5C7FCS5</accession>
<feature type="signal peptide" evidence="2">
    <location>
        <begin position="1"/>
        <end position="21"/>
    </location>
</feature>
<dbReference type="Proteomes" id="UP000321907">
    <property type="component" value="Unassembled WGS sequence"/>
</dbReference>
<dbReference type="Gene3D" id="3.90.1580.10">
    <property type="entry name" value="paralog of FGE (formylglycine-generating enzyme)"/>
    <property type="match status" value="1"/>
</dbReference>
<dbReference type="SUPFAM" id="SSF56436">
    <property type="entry name" value="C-type lectin-like"/>
    <property type="match status" value="1"/>
</dbReference>
<evidence type="ECO:0000259" key="3">
    <source>
        <dbReference type="Pfam" id="PF03781"/>
    </source>
</evidence>
<dbReference type="GO" id="GO:0120147">
    <property type="term" value="F:formylglycine-generating oxidase activity"/>
    <property type="evidence" value="ECO:0007669"/>
    <property type="project" value="TreeGrafter"/>
</dbReference>
<comment type="caution">
    <text evidence="4">The sequence shown here is derived from an EMBL/GenBank/DDBJ whole genome shotgun (WGS) entry which is preliminary data.</text>
</comment>
<feature type="domain" description="Sulfatase-modifying factor enzyme-like" evidence="3">
    <location>
        <begin position="53"/>
        <end position="357"/>
    </location>
</feature>
<proteinExistence type="predicted"/>
<evidence type="ECO:0000256" key="1">
    <source>
        <dbReference type="SAM" id="MobiDB-lite"/>
    </source>
</evidence>
<dbReference type="InterPro" id="IPR042095">
    <property type="entry name" value="SUMF_sf"/>
</dbReference>
<evidence type="ECO:0000313" key="5">
    <source>
        <dbReference type="Proteomes" id="UP000321907"/>
    </source>
</evidence>
<dbReference type="EMBL" id="VOXD01000022">
    <property type="protein sequence ID" value="TXF88477.1"/>
    <property type="molecule type" value="Genomic_DNA"/>
</dbReference>
<protein>
    <submittedName>
        <fullName evidence="4">SUMF1/EgtB/PvdOfamily nonheme iron enzyme</fullName>
    </submittedName>
</protein>
<evidence type="ECO:0000313" key="4">
    <source>
        <dbReference type="EMBL" id="TXF88477.1"/>
    </source>
</evidence>
<keyword evidence="5" id="KW-1185">Reference proteome</keyword>
<dbReference type="PANTHER" id="PTHR23150">
    <property type="entry name" value="SULFATASE MODIFYING FACTOR 1, 2"/>
    <property type="match status" value="1"/>
</dbReference>
<feature type="region of interest" description="Disordered" evidence="1">
    <location>
        <begin position="477"/>
        <end position="505"/>
    </location>
</feature>
<keyword evidence="2" id="KW-0732">Signal</keyword>
<dbReference type="OrthoDB" id="9768004at2"/>
<dbReference type="InterPro" id="IPR051043">
    <property type="entry name" value="Sulfatase_Mod_Factor_Kinase"/>
</dbReference>
<dbReference type="RefSeq" id="WP_147931459.1">
    <property type="nucleotide sequence ID" value="NZ_VOXD01000022.1"/>
</dbReference>
<dbReference type="InterPro" id="IPR016187">
    <property type="entry name" value="CTDL_fold"/>
</dbReference>
<dbReference type="PANTHER" id="PTHR23150:SF19">
    <property type="entry name" value="FORMYLGLYCINE-GENERATING ENZYME"/>
    <property type="match status" value="1"/>
</dbReference>